<organism evidence="1 2">
    <name type="scientific">Aspergillus parasiticus</name>
    <dbReference type="NCBI Taxonomy" id="5067"/>
    <lineage>
        <taxon>Eukaryota</taxon>
        <taxon>Fungi</taxon>
        <taxon>Dikarya</taxon>
        <taxon>Ascomycota</taxon>
        <taxon>Pezizomycotina</taxon>
        <taxon>Eurotiomycetes</taxon>
        <taxon>Eurotiomycetidae</taxon>
        <taxon>Eurotiales</taxon>
        <taxon>Aspergillaceae</taxon>
        <taxon>Aspergillus</taxon>
        <taxon>Aspergillus subgen. Circumdati</taxon>
    </lineage>
</organism>
<sequence>MDGRLFPVDRSQIKGRHWVFALVLSSLPFGVGELGWRAWCSAASYSYSLYRFGRRPMRLGKNHGQPTYFFHYVVFVQLYARLE</sequence>
<proteinExistence type="predicted"/>
<dbReference type="EMBL" id="ML734977">
    <property type="protein sequence ID" value="KAB8204670.1"/>
    <property type="molecule type" value="Genomic_DNA"/>
</dbReference>
<dbReference type="VEuPathDB" id="FungiDB:BDV34DRAFT_112208"/>
<evidence type="ECO:0000313" key="1">
    <source>
        <dbReference type="EMBL" id="KAB8204670.1"/>
    </source>
</evidence>
<keyword evidence="2" id="KW-1185">Reference proteome</keyword>
<protein>
    <submittedName>
        <fullName evidence="1">Uncharacterized protein</fullName>
    </submittedName>
</protein>
<evidence type="ECO:0000313" key="2">
    <source>
        <dbReference type="Proteomes" id="UP000326532"/>
    </source>
</evidence>
<name>A0A5N6DKL3_ASPPA</name>
<accession>A0A5N6DKL3</accession>
<gene>
    <name evidence="1" type="ORF">BDV34DRAFT_112208</name>
</gene>
<dbReference type="AlphaFoldDB" id="A0A5N6DKL3"/>
<dbReference type="Proteomes" id="UP000326532">
    <property type="component" value="Unassembled WGS sequence"/>
</dbReference>
<reference evidence="1 2" key="1">
    <citation type="submission" date="2019-04" db="EMBL/GenBank/DDBJ databases">
        <title>Fungal friends and foes A comparative genomics study of 23 Aspergillus species from section Flavi.</title>
        <authorList>
            <consortium name="DOE Joint Genome Institute"/>
            <person name="Kjaerbolling I."/>
            <person name="Vesth T.C."/>
            <person name="Frisvad J.C."/>
            <person name="Nybo J.L."/>
            <person name="Theobald S."/>
            <person name="Kildgaard S."/>
            <person name="Petersen T.I."/>
            <person name="Kuo A."/>
            <person name="Sato A."/>
            <person name="Lyhne E.K."/>
            <person name="Kogle M.E."/>
            <person name="Wiebenga A."/>
            <person name="Kun R.S."/>
            <person name="Lubbers R.J."/>
            <person name="Makela M.R."/>
            <person name="Barry K."/>
            <person name="Chovatia M."/>
            <person name="Clum A."/>
            <person name="Daum C."/>
            <person name="Haridas S."/>
            <person name="He G."/>
            <person name="LaButti K."/>
            <person name="Lipzen A."/>
            <person name="Mondo S."/>
            <person name="Pangilinan J."/>
            <person name="Riley R."/>
            <person name="Salamov A."/>
            <person name="Simmons B.A."/>
            <person name="Magnuson J.K."/>
            <person name="Henrissat B."/>
            <person name="Mortensen U.H."/>
            <person name="Larsen T.O."/>
            <person name="De vries R.P."/>
            <person name="Grigoriev I.V."/>
            <person name="Machida M."/>
            <person name="Baker S.E."/>
            <person name="Andersen M.R."/>
        </authorList>
    </citation>
    <scope>NUCLEOTIDE SEQUENCE [LARGE SCALE GENOMIC DNA]</scope>
    <source>
        <strain evidence="1 2">CBS 117618</strain>
    </source>
</reference>